<gene>
    <name evidence="2" type="ORF">PG2001B_0490</name>
</gene>
<dbReference type="RefSeq" id="WP_129914053.1">
    <property type="nucleotide sequence ID" value="NZ_RYUY01000001.1"/>
</dbReference>
<evidence type="ECO:0000313" key="2">
    <source>
        <dbReference type="EMBL" id="RYQ40609.1"/>
    </source>
</evidence>
<reference evidence="2 3" key="1">
    <citation type="submission" date="2018-12" db="EMBL/GenBank/DDBJ databases">
        <title>Unveiling genomic diversity among members of the Bifidobacterium pseudolongum species, a widely distributed gut commensal of the animal kingdom.</title>
        <authorList>
            <person name="Lugli G.A."/>
            <person name="Duranti S."/>
            <person name="Albert K."/>
            <person name="Mancabelli L."/>
            <person name="Napoli S."/>
            <person name="Viappiani A."/>
            <person name="Anzalone R."/>
            <person name="Longhi G."/>
            <person name="Milani C."/>
            <person name="Turroni F."/>
            <person name="Alessandri G."/>
            <person name="Sela D.A."/>
            <person name="Van Sinderen D."/>
            <person name="Ventura M."/>
        </authorList>
    </citation>
    <scope>NUCLEOTIDE SEQUENCE [LARGE SCALE GENOMIC DNA]</scope>
    <source>
        <strain evidence="2 3">2001B</strain>
    </source>
</reference>
<dbReference type="EMBL" id="RYUY01000001">
    <property type="protein sequence ID" value="RYQ40609.1"/>
    <property type="molecule type" value="Genomic_DNA"/>
</dbReference>
<keyword evidence="1" id="KW-0472">Membrane</keyword>
<comment type="caution">
    <text evidence="2">The sequence shown here is derived from an EMBL/GenBank/DDBJ whole genome shotgun (WGS) entry which is preliminary data.</text>
</comment>
<keyword evidence="1" id="KW-1133">Transmembrane helix</keyword>
<name>A0A4Q5AYK0_9BIFI</name>
<feature type="transmembrane region" description="Helical" evidence="1">
    <location>
        <begin position="61"/>
        <end position="88"/>
    </location>
</feature>
<dbReference type="AlphaFoldDB" id="A0A4Q5AYK0"/>
<dbReference type="Proteomes" id="UP000293208">
    <property type="component" value="Unassembled WGS sequence"/>
</dbReference>
<sequence>MGYLLAFCLAVFFALTFAALVAPFLLVGLVIVVIVSFGIGIVKGFGRYYQALVSVYGKAVGITLGVVLTTVWFLALAGIVALVTIAIAHSSGVVY</sequence>
<feature type="transmembrane region" description="Helical" evidence="1">
    <location>
        <begin position="28"/>
        <end position="49"/>
    </location>
</feature>
<evidence type="ECO:0000256" key="1">
    <source>
        <dbReference type="SAM" id="Phobius"/>
    </source>
</evidence>
<evidence type="ECO:0000313" key="3">
    <source>
        <dbReference type="Proteomes" id="UP000293208"/>
    </source>
</evidence>
<organism evidence="2 3">
    <name type="scientific">Bifidobacterium pseudolongum subsp. globosum</name>
    <dbReference type="NCBI Taxonomy" id="1690"/>
    <lineage>
        <taxon>Bacteria</taxon>
        <taxon>Bacillati</taxon>
        <taxon>Actinomycetota</taxon>
        <taxon>Actinomycetes</taxon>
        <taxon>Bifidobacteriales</taxon>
        <taxon>Bifidobacteriaceae</taxon>
        <taxon>Bifidobacterium</taxon>
    </lineage>
</organism>
<proteinExistence type="predicted"/>
<keyword evidence="1" id="KW-0812">Transmembrane</keyword>
<protein>
    <submittedName>
        <fullName evidence="2">Uncharacterized protein</fullName>
    </submittedName>
</protein>
<accession>A0A4Q5AYK0</accession>